<reference evidence="8 10" key="1">
    <citation type="journal article" date="2008" name="Science">
        <title>The Physcomitrella genome reveals evolutionary insights into the conquest of land by plants.</title>
        <authorList>
            <person name="Rensing S."/>
            <person name="Lang D."/>
            <person name="Zimmer A."/>
            <person name="Terry A."/>
            <person name="Salamov A."/>
            <person name="Shapiro H."/>
            <person name="Nishiyama T."/>
            <person name="Perroud P.-F."/>
            <person name="Lindquist E."/>
            <person name="Kamisugi Y."/>
            <person name="Tanahashi T."/>
            <person name="Sakakibara K."/>
            <person name="Fujita T."/>
            <person name="Oishi K."/>
            <person name="Shin-I T."/>
            <person name="Kuroki Y."/>
            <person name="Toyoda A."/>
            <person name="Suzuki Y."/>
            <person name="Hashimoto A."/>
            <person name="Yamaguchi K."/>
            <person name="Sugano A."/>
            <person name="Kohara Y."/>
            <person name="Fujiyama A."/>
            <person name="Anterola A."/>
            <person name="Aoki S."/>
            <person name="Ashton N."/>
            <person name="Barbazuk W.B."/>
            <person name="Barker E."/>
            <person name="Bennetzen J."/>
            <person name="Bezanilla M."/>
            <person name="Blankenship R."/>
            <person name="Cho S.H."/>
            <person name="Dutcher S."/>
            <person name="Estelle M."/>
            <person name="Fawcett J.A."/>
            <person name="Gundlach H."/>
            <person name="Hanada K."/>
            <person name="Heyl A."/>
            <person name="Hicks K.A."/>
            <person name="Hugh J."/>
            <person name="Lohr M."/>
            <person name="Mayer K."/>
            <person name="Melkozernov A."/>
            <person name="Murata T."/>
            <person name="Nelson D."/>
            <person name="Pils B."/>
            <person name="Prigge M."/>
            <person name="Reiss B."/>
            <person name="Renner T."/>
            <person name="Rombauts S."/>
            <person name="Rushton P."/>
            <person name="Sanderfoot A."/>
            <person name="Schween G."/>
            <person name="Shiu S.-H."/>
            <person name="Stueber K."/>
            <person name="Theodoulou F.L."/>
            <person name="Tu H."/>
            <person name="Van de Peer Y."/>
            <person name="Verrier P.J."/>
            <person name="Waters E."/>
            <person name="Wood A."/>
            <person name="Yang L."/>
            <person name="Cove D."/>
            <person name="Cuming A."/>
            <person name="Hasebe M."/>
            <person name="Lucas S."/>
            <person name="Mishler D.B."/>
            <person name="Reski R."/>
            <person name="Grigoriev I."/>
            <person name="Quatrano R.S."/>
            <person name="Boore J.L."/>
        </authorList>
    </citation>
    <scope>NUCLEOTIDE SEQUENCE [LARGE SCALE GENOMIC DNA]</scope>
    <source>
        <strain evidence="9 10">cv. Gransden 2004</strain>
    </source>
</reference>
<dbReference type="InterPro" id="IPR000322">
    <property type="entry name" value="Glyco_hydro_31_TIM"/>
</dbReference>
<dbReference type="Pfam" id="PF17137">
    <property type="entry name" value="DUF5110"/>
    <property type="match status" value="1"/>
</dbReference>
<dbReference type="OrthoDB" id="1334205at2759"/>
<feature type="domain" description="DUF5110" evidence="6">
    <location>
        <begin position="724"/>
        <end position="799"/>
    </location>
</feature>
<dbReference type="FunCoup" id="A0A2K1KIF1">
    <property type="interactions" value="285"/>
</dbReference>
<dbReference type="Gene3D" id="2.60.40.1180">
    <property type="entry name" value="Golgi alpha-mannosidase II"/>
    <property type="match status" value="2"/>
</dbReference>
<evidence type="ECO:0000256" key="2">
    <source>
        <dbReference type="ARBA" id="ARBA00022801"/>
    </source>
</evidence>
<dbReference type="EnsemblPlants" id="Pp3c5_4460V3.2">
    <property type="protein sequence ID" value="Pp3c5_4460V3.2"/>
    <property type="gene ID" value="Pp3c5_4460"/>
</dbReference>
<dbReference type="GO" id="GO:0004553">
    <property type="term" value="F:hydrolase activity, hydrolyzing O-glycosyl compounds"/>
    <property type="evidence" value="ECO:0000318"/>
    <property type="project" value="GO_Central"/>
</dbReference>
<feature type="domain" description="Glycoside hydrolase family 31 N-terminal" evidence="5">
    <location>
        <begin position="173"/>
        <end position="253"/>
    </location>
</feature>
<dbReference type="SUPFAM" id="SSF74650">
    <property type="entry name" value="Galactose mutarotase-like"/>
    <property type="match status" value="1"/>
</dbReference>
<evidence type="ECO:0000259" key="5">
    <source>
        <dbReference type="Pfam" id="PF13802"/>
    </source>
</evidence>
<dbReference type="KEGG" id="ppp:112282647"/>
<evidence type="ECO:0000256" key="1">
    <source>
        <dbReference type="ARBA" id="ARBA00007806"/>
    </source>
</evidence>
<dbReference type="Gene3D" id="2.60.40.1760">
    <property type="entry name" value="glycosyl hydrolase (family 31)"/>
    <property type="match status" value="1"/>
</dbReference>
<dbReference type="SUPFAM" id="SSF51445">
    <property type="entry name" value="(Trans)glycosidases"/>
    <property type="match status" value="1"/>
</dbReference>
<dbReference type="InterPro" id="IPR017853">
    <property type="entry name" value="GH"/>
</dbReference>
<organism evidence="8">
    <name type="scientific">Physcomitrium patens</name>
    <name type="common">Spreading-leaved earth moss</name>
    <name type="synonym">Physcomitrella patens</name>
    <dbReference type="NCBI Taxonomy" id="3218"/>
    <lineage>
        <taxon>Eukaryota</taxon>
        <taxon>Viridiplantae</taxon>
        <taxon>Streptophyta</taxon>
        <taxon>Embryophyta</taxon>
        <taxon>Bryophyta</taxon>
        <taxon>Bryophytina</taxon>
        <taxon>Bryopsida</taxon>
        <taxon>Funariidae</taxon>
        <taxon>Funariales</taxon>
        <taxon>Funariaceae</taxon>
        <taxon>Physcomitrium</taxon>
    </lineage>
</organism>
<dbReference type="RefSeq" id="XP_024376323.1">
    <property type="nucleotide sequence ID" value="XM_024520555.2"/>
</dbReference>
<dbReference type="OMA" id="DFTCERA"/>
<feature type="domain" description="Glycoside hydrolase family 31 TIM barrel" evidence="4">
    <location>
        <begin position="294"/>
        <end position="623"/>
    </location>
</feature>
<keyword evidence="10" id="KW-1185">Reference proteome</keyword>
<name>A0A2K1KIF1_PHYPA</name>
<dbReference type="EnsemblPlants" id="Pp3c5_4460V3.1">
    <property type="protein sequence ID" value="Pp3c5_4460V3.1"/>
    <property type="gene ID" value="Pp3c5_4460"/>
</dbReference>
<dbReference type="PROSITE" id="PS00129">
    <property type="entry name" value="GLYCOSYL_HYDROL_F31_1"/>
    <property type="match status" value="1"/>
</dbReference>
<protein>
    <recommendedName>
        <fullName evidence="11">Glycoside hydrolase family 31 N-terminal domain-containing protein</fullName>
    </recommendedName>
</protein>
<feature type="domain" description="Glycosyl hydrolase family 31 C-terminal" evidence="7">
    <location>
        <begin position="631"/>
        <end position="687"/>
    </location>
</feature>
<dbReference type="Pfam" id="PF01055">
    <property type="entry name" value="Glyco_hydro_31_2nd"/>
    <property type="match status" value="1"/>
</dbReference>
<evidence type="ECO:0000256" key="3">
    <source>
        <dbReference type="ARBA" id="ARBA00023295"/>
    </source>
</evidence>
<dbReference type="InterPro" id="IPR011013">
    <property type="entry name" value="Gal_mutarotase_sf_dom"/>
</dbReference>
<dbReference type="CDD" id="cd14752">
    <property type="entry name" value="GH31_N"/>
    <property type="match status" value="1"/>
</dbReference>
<evidence type="ECO:0000313" key="8">
    <source>
        <dbReference type="EMBL" id="PNR53564.1"/>
    </source>
</evidence>
<reference evidence="8 10" key="2">
    <citation type="journal article" date="2018" name="Plant J.">
        <title>The Physcomitrella patens chromosome-scale assembly reveals moss genome structure and evolution.</title>
        <authorList>
            <person name="Lang D."/>
            <person name="Ullrich K.K."/>
            <person name="Murat F."/>
            <person name="Fuchs J."/>
            <person name="Jenkins J."/>
            <person name="Haas F.B."/>
            <person name="Piednoel M."/>
            <person name="Gundlach H."/>
            <person name="Van Bel M."/>
            <person name="Meyberg R."/>
            <person name="Vives C."/>
            <person name="Morata J."/>
            <person name="Symeonidi A."/>
            <person name="Hiss M."/>
            <person name="Muchero W."/>
            <person name="Kamisugi Y."/>
            <person name="Saleh O."/>
            <person name="Blanc G."/>
            <person name="Decker E.L."/>
            <person name="van Gessel N."/>
            <person name="Grimwood J."/>
            <person name="Hayes R.D."/>
            <person name="Graham S.W."/>
            <person name="Gunter L.E."/>
            <person name="McDaniel S.F."/>
            <person name="Hoernstein S.N.W."/>
            <person name="Larsson A."/>
            <person name="Li F.W."/>
            <person name="Perroud P.F."/>
            <person name="Phillips J."/>
            <person name="Ranjan P."/>
            <person name="Rokshar D.S."/>
            <person name="Rothfels C.J."/>
            <person name="Schneider L."/>
            <person name="Shu S."/>
            <person name="Stevenson D.W."/>
            <person name="Thummler F."/>
            <person name="Tillich M."/>
            <person name="Villarreal Aguilar J.C."/>
            <person name="Widiez T."/>
            <person name="Wong G.K."/>
            <person name="Wymore A."/>
            <person name="Zhang Y."/>
            <person name="Zimmer A.D."/>
            <person name="Quatrano R.S."/>
            <person name="Mayer K.F.X."/>
            <person name="Goodstein D."/>
            <person name="Casacuberta J.M."/>
            <person name="Vandepoele K."/>
            <person name="Reski R."/>
            <person name="Cuming A.C."/>
            <person name="Tuskan G.A."/>
            <person name="Maumus F."/>
            <person name="Salse J."/>
            <person name="Schmutz J."/>
            <person name="Rensing S.A."/>
        </authorList>
    </citation>
    <scope>NUCLEOTIDE SEQUENCE [LARGE SCALE GENOMIC DNA]</scope>
    <source>
        <strain evidence="9 10">cv. Gransden 2004</strain>
    </source>
</reference>
<evidence type="ECO:0000259" key="7">
    <source>
        <dbReference type="Pfam" id="PF21365"/>
    </source>
</evidence>
<evidence type="ECO:0000313" key="10">
    <source>
        <dbReference type="Proteomes" id="UP000006727"/>
    </source>
</evidence>
<dbReference type="Pfam" id="PF21365">
    <property type="entry name" value="Glyco_hydro_31_3rd"/>
    <property type="match status" value="1"/>
</dbReference>
<dbReference type="PANTHER" id="PTHR22762">
    <property type="entry name" value="ALPHA-GLUCOSIDASE"/>
    <property type="match status" value="1"/>
</dbReference>
<reference evidence="9" key="3">
    <citation type="submission" date="2020-12" db="UniProtKB">
        <authorList>
            <consortium name="EnsemblPlants"/>
        </authorList>
    </citation>
    <scope>IDENTIFICATION</scope>
</reference>
<dbReference type="InterPro" id="IPR013780">
    <property type="entry name" value="Glyco_hydro_b"/>
</dbReference>
<dbReference type="CDD" id="cd06604">
    <property type="entry name" value="GH31_glucosidase_II_MalA"/>
    <property type="match status" value="1"/>
</dbReference>
<dbReference type="Gene3D" id="3.20.20.80">
    <property type="entry name" value="Glycosidases"/>
    <property type="match status" value="1"/>
</dbReference>
<proteinExistence type="inferred from homology"/>
<dbReference type="Gramene" id="Pp3c5_4460V3.1">
    <property type="protein sequence ID" value="Pp3c5_4460V3.1"/>
    <property type="gene ID" value="Pp3c5_4460"/>
</dbReference>
<dbReference type="AlphaFoldDB" id="A0A2K1KIF1"/>
<comment type="similarity">
    <text evidence="1">Belongs to the glycosyl hydrolase 31 family.</text>
</comment>
<dbReference type="GO" id="GO:0030246">
    <property type="term" value="F:carbohydrate binding"/>
    <property type="evidence" value="ECO:0007669"/>
    <property type="project" value="InterPro"/>
</dbReference>
<keyword evidence="3" id="KW-0326">Glycosidase</keyword>
<dbReference type="InterPro" id="IPR048395">
    <property type="entry name" value="Glyco_hydro_31_C"/>
</dbReference>
<dbReference type="Gramene" id="Pp3c5_4460V3.2">
    <property type="protein sequence ID" value="Pp3c5_4460V3.2"/>
    <property type="gene ID" value="Pp3c5_4460"/>
</dbReference>
<dbReference type="EMBL" id="ABEU02000005">
    <property type="protein sequence ID" value="PNR53564.1"/>
    <property type="molecule type" value="Genomic_DNA"/>
</dbReference>
<dbReference type="Proteomes" id="UP000006727">
    <property type="component" value="Chromosome 5"/>
</dbReference>
<keyword evidence="2" id="KW-0378">Hydrolase</keyword>
<dbReference type="PaxDb" id="3218-PP1S41_235V6.1"/>
<gene>
    <name evidence="9" type="primary">LOC112282647</name>
    <name evidence="8" type="ORF">PHYPA_007239</name>
</gene>
<dbReference type="STRING" id="3218.A0A2K1KIF1"/>
<dbReference type="InterPro" id="IPR030458">
    <property type="entry name" value="Glyco_hydro_31_AS"/>
</dbReference>
<accession>A0A2K1KIF1</accession>
<dbReference type="InterPro" id="IPR025887">
    <property type="entry name" value="Glyco_hydro_31_N_dom"/>
</dbReference>
<evidence type="ECO:0000313" key="9">
    <source>
        <dbReference type="EnsemblPlants" id="Pp3c5_4460V3.1"/>
    </source>
</evidence>
<dbReference type="Pfam" id="PF13802">
    <property type="entry name" value="Gal_mutarotas_2"/>
    <property type="match status" value="1"/>
</dbReference>
<evidence type="ECO:0000259" key="6">
    <source>
        <dbReference type="Pfam" id="PF17137"/>
    </source>
</evidence>
<dbReference type="PANTHER" id="PTHR22762:SF120">
    <property type="entry name" value="HETEROGLYCAN GLUCOSIDASE 1"/>
    <property type="match status" value="1"/>
</dbReference>
<evidence type="ECO:0008006" key="11">
    <source>
        <dbReference type="Google" id="ProtNLM"/>
    </source>
</evidence>
<dbReference type="GO" id="GO:0005975">
    <property type="term" value="P:carbohydrate metabolic process"/>
    <property type="evidence" value="ECO:0007669"/>
    <property type="project" value="InterPro"/>
</dbReference>
<sequence length="1101" mass="121940">MIFTTSPHLLPSSLRSLCGLDRPWVRYAGYSTLRASFLCCNSNSNSAGGARPSPPQASAIEGAFFEGGATTGVRAGQPRPHLSGRAAGPTSFFTSSSEVTEFSVGDKDMESADAMVCMPIVREAIFRFDMSDAARQQAAPCLSFENPKLRDEPIDQSSPERKTPVFVPRMNMDGGQQVVTFSLPAGTAFYGTGEVGGSLERTGKRIYTWNTDAWGYNQNTSSLYQSHPWVFSVLENGEFFGVLADTSQRCEIDLRKEAVIRIAAEAPYPVITFGPYPNPEALLVALASAIGTIQMPPKWALGYQQCRWSYETAEKVSKIANTFRQKNIPCDVVWMDIDYMHGFKCFTFDENFFPDPKALSDELHSIGFKGIWMLDPGIKAEKGWDVYDSGTEVDAWIQTSNGKDFIGECWPGLVVFPDFTNKNTRKWWSKLVEKFVANGVDGIWNDMNEPAVFKTVSKTMPDTNIHRGDEELGGVQSHKYYHNVYGMLQSKATMEGMLAANKNKRPFVLTRAGFIGGQRYAATWTGDNLATWEHMAMSVPMALNLGLSGQPFAGPDIGGFAGDATPKLFLRWMGIGAMMPFARGHSEQGTIDQEPWSFGPEVEDLCRLALNRRYRFLPHFYTLFYQSHKTGLPVMTPLFFADASDPSLRKRDDSFLLGPILVSTCPTPNPRKNLEADLPKGIWRRFHFEDDNPELPLLFLKGGGIVPTGPVIQHAGEAKRSDTITLLVALDDQGKAEGILYEDDADGFSFQDGQYLLTTYEAQQVSIENVRDGSEVVVRVTRSEGKWTRPDRQLHVRLLIGNTTEVEGEGKDGEEVRIKVPPKALLDKIEAANHEFGIAERAKTQSILDQVFQEHEAVKGAGVVLEPIDLVAGNLELKTVSWIGGRIISIIHKPSGYSWLEGRFESGCYEEYSGSEWRSSGCTEEYKVVRHSLAALDGEEFLGLEGDIGGGLVMARDISVGKESPDTLSISSRIEARSVGAGSGGFSRLVRLRIRPLFKLDHPLVSMVEYTAIDGTEHILRATTGVAEMVFTGDSRPNGEWMLVDNQTGLAVVNKFDVNQVELCMVNWLPGSVTMELWSEERPVSKDTPIVVSHRYEFIHN</sequence>
<dbReference type="InterPro" id="IPR033403">
    <property type="entry name" value="DUF5110"/>
</dbReference>
<evidence type="ECO:0000259" key="4">
    <source>
        <dbReference type="Pfam" id="PF01055"/>
    </source>
</evidence>
<dbReference type="GeneID" id="112282647"/>